<accession>A0A4Q1C919</accession>
<sequence length="179" mass="20449">MNKVYIIIPLIALAVFYGFFHNFSKGYEAKIILAKQKIEDEKKAKAQLEIVNREKAIQAAIEAQAKRKAEREAKEKLDEEKRVARQTAEDKRERTFSDRNKLADQARRLKKDLEEVQEEITKIEGQKKTLLDEQAFLKNYVKQAEANVKYYHDLLEKIDQAEKARAAAAAAAAAAAKKG</sequence>
<organism evidence="3 4">
    <name type="scientific">Oleiharenicola lentus</name>
    <dbReference type="NCBI Taxonomy" id="2508720"/>
    <lineage>
        <taxon>Bacteria</taxon>
        <taxon>Pseudomonadati</taxon>
        <taxon>Verrucomicrobiota</taxon>
        <taxon>Opitutia</taxon>
        <taxon>Opitutales</taxon>
        <taxon>Opitutaceae</taxon>
        <taxon>Oleiharenicola</taxon>
    </lineage>
</organism>
<dbReference type="Proteomes" id="UP000290218">
    <property type="component" value="Unassembled WGS sequence"/>
</dbReference>
<dbReference type="RefSeq" id="WP_129046848.1">
    <property type="nucleotide sequence ID" value="NZ_SDHX01000001.1"/>
</dbReference>
<keyword evidence="2" id="KW-1133">Transmembrane helix</keyword>
<evidence type="ECO:0000256" key="2">
    <source>
        <dbReference type="SAM" id="Phobius"/>
    </source>
</evidence>
<feature type="transmembrane region" description="Helical" evidence="2">
    <location>
        <begin position="6"/>
        <end position="23"/>
    </location>
</feature>
<feature type="region of interest" description="Disordered" evidence="1">
    <location>
        <begin position="70"/>
        <end position="99"/>
    </location>
</feature>
<proteinExistence type="predicted"/>
<evidence type="ECO:0000313" key="3">
    <source>
        <dbReference type="EMBL" id="RXK55483.1"/>
    </source>
</evidence>
<name>A0A4Q1C919_9BACT</name>
<evidence type="ECO:0000313" key="4">
    <source>
        <dbReference type="Proteomes" id="UP000290218"/>
    </source>
</evidence>
<dbReference type="AlphaFoldDB" id="A0A4Q1C919"/>
<dbReference type="OrthoDB" id="197092at2"/>
<keyword evidence="4" id="KW-1185">Reference proteome</keyword>
<comment type="caution">
    <text evidence="3">The sequence shown here is derived from an EMBL/GenBank/DDBJ whole genome shotgun (WGS) entry which is preliminary data.</text>
</comment>
<protein>
    <submittedName>
        <fullName evidence="3">Uncharacterized protein</fullName>
    </submittedName>
</protein>
<keyword evidence="2" id="KW-0812">Transmembrane</keyword>
<gene>
    <name evidence="3" type="ORF">ESB00_06180</name>
</gene>
<evidence type="ECO:0000256" key="1">
    <source>
        <dbReference type="SAM" id="MobiDB-lite"/>
    </source>
</evidence>
<dbReference type="EMBL" id="SDHX01000001">
    <property type="protein sequence ID" value="RXK55483.1"/>
    <property type="molecule type" value="Genomic_DNA"/>
</dbReference>
<reference evidence="3 4" key="1">
    <citation type="submission" date="2019-01" db="EMBL/GenBank/DDBJ databases">
        <title>Lacunisphaera sp. strain TWA-58.</title>
        <authorList>
            <person name="Chen W.-M."/>
        </authorList>
    </citation>
    <scope>NUCLEOTIDE SEQUENCE [LARGE SCALE GENOMIC DNA]</scope>
    <source>
        <strain evidence="3 4">TWA-58</strain>
    </source>
</reference>
<keyword evidence="2" id="KW-0472">Membrane</keyword>